<dbReference type="GO" id="GO:0035312">
    <property type="term" value="F:5'-3' DNA exonuclease activity"/>
    <property type="evidence" value="ECO:0007669"/>
    <property type="project" value="TreeGrafter"/>
</dbReference>
<evidence type="ECO:0000313" key="2">
    <source>
        <dbReference type="EMBL" id="MBJ6727545.1"/>
    </source>
</evidence>
<name>A0A8J7M2I9_9BACT</name>
<dbReference type="AlphaFoldDB" id="A0A8J7M2I9"/>
<keyword evidence="3" id="KW-1185">Reference proteome</keyword>
<proteinExistence type="predicted"/>
<dbReference type="CDD" id="cd07438">
    <property type="entry name" value="PHP_HisPPase_AMP"/>
    <property type="match status" value="1"/>
</dbReference>
<dbReference type="InterPro" id="IPR016195">
    <property type="entry name" value="Pol/histidinol_Pase-like"/>
</dbReference>
<dbReference type="Pfam" id="PF02811">
    <property type="entry name" value="PHP"/>
    <property type="match status" value="1"/>
</dbReference>
<dbReference type="InterPro" id="IPR052018">
    <property type="entry name" value="PHP_domain"/>
</dbReference>
<protein>
    <submittedName>
        <fullName evidence="2">PHP domain-containing protein</fullName>
    </submittedName>
</protein>
<evidence type="ECO:0000313" key="3">
    <source>
        <dbReference type="Proteomes" id="UP000636888"/>
    </source>
</evidence>
<dbReference type="RefSeq" id="WP_199386682.1">
    <property type="nucleotide sequence ID" value="NZ_JAEMHM010000025.1"/>
</dbReference>
<feature type="domain" description="Polymerase/histidinol phosphatase N-terminal" evidence="1">
    <location>
        <begin position="5"/>
        <end position="70"/>
    </location>
</feature>
<dbReference type="Gene3D" id="3.20.20.140">
    <property type="entry name" value="Metal-dependent hydrolases"/>
    <property type="match status" value="1"/>
</dbReference>
<reference evidence="2" key="1">
    <citation type="submission" date="2020-12" db="EMBL/GenBank/DDBJ databases">
        <title>Geomonas sp. Red875, isolated from river sediment.</title>
        <authorList>
            <person name="Xu Z."/>
            <person name="Zhang Z."/>
            <person name="Masuda Y."/>
            <person name="Itoh H."/>
            <person name="Senoo K."/>
        </authorList>
    </citation>
    <scope>NUCLEOTIDE SEQUENCE</scope>
    <source>
        <strain evidence="2">Red875</strain>
    </source>
</reference>
<dbReference type="PANTHER" id="PTHR42924">
    <property type="entry name" value="EXONUCLEASE"/>
    <property type="match status" value="1"/>
</dbReference>
<evidence type="ECO:0000259" key="1">
    <source>
        <dbReference type="SMART" id="SM00481"/>
    </source>
</evidence>
<sequence>MHGYVDLHLHSTYSDGVFAPAVLIDKAAALGLKAIAIADHDTVDGVDEALEYGKSAGVEVLPAIEFSVEFGNYHDVHLLGYLMDHRDAGLKEILGTFRERRETRVDAIVERINEKLAREGRQPISAQEAASLAEGSIGRPHIAQILLQRGYASDMQDAFKSYLIPCNVPKQYFAIDEAIATVRRLGGVAILAHPVSISKEREVLESVVSRLQGLGLDGVEAFNNICSDQESAFLRSLAARHGMIWTGGSDFHGIEEGIEIGSGRGSMVVPYDCVTELKRIQAGR</sequence>
<dbReference type="Gene3D" id="1.10.150.650">
    <property type="match status" value="1"/>
</dbReference>
<dbReference type="GO" id="GO:0004534">
    <property type="term" value="F:5'-3' RNA exonuclease activity"/>
    <property type="evidence" value="ECO:0007669"/>
    <property type="project" value="TreeGrafter"/>
</dbReference>
<dbReference type="SMART" id="SM00481">
    <property type="entry name" value="POLIIIAc"/>
    <property type="match status" value="1"/>
</dbReference>
<comment type="caution">
    <text evidence="2">The sequence shown here is derived from an EMBL/GenBank/DDBJ whole genome shotgun (WGS) entry which is preliminary data.</text>
</comment>
<dbReference type="EMBL" id="JAEMHM010000025">
    <property type="protein sequence ID" value="MBJ6727545.1"/>
    <property type="molecule type" value="Genomic_DNA"/>
</dbReference>
<dbReference type="SUPFAM" id="SSF89550">
    <property type="entry name" value="PHP domain-like"/>
    <property type="match status" value="1"/>
</dbReference>
<gene>
    <name evidence="2" type="ORF">JFN93_22755</name>
</gene>
<dbReference type="PANTHER" id="PTHR42924:SF3">
    <property type="entry name" value="POLYMERASE_HISTIDINOL PHOSPHATASE N-TERMINAL DOMAIN-CONTAINING PROTEIN"/>
    <property type="match status" value="1"/>
</dbReference>
<accession>A0A8J7M2I9</accession>
<organism evidence="2 3">
    <name type="scientific">Geomesophilobacter sediminis</name>
    <dbReference type="NCBI Taxonomy" id="2798584"/>
    <lineage>
        <taxon>Bacteria</taxon>
        <taxon>Pseudomonadati</taxon>
        <taxon>Thermodesulfobacteriota</taxon>
        <taxon>Desulfuromonadia</taxon>
        <taxon>Geobacterales</taxon>
        <taxon>Geobacteraceae</taxon>
        <taxon>Geomesophilobacter</taxon>
    </lineage>
</organism>
<dbReference type="InterPro" id="IPR003141">
    <property type="entry name" value="Pol/His_phosphatase_N"/>
</dbReference>
<dbReference type="Proteomes" id="UP000636888">
    <property type="component" value="Unassembled WGS sequence"/>
</dbReference>
<dbReference type="InterPro" id="IPR004013">
    <property type="entry name" value="PHP_dom"/>
</dbReference>